<evidence type="ECO:0000256" key="7">
    <source>
        <dbReference type="ARBA" id="ARBA00022842"/>
    </source>
</evidence>
<dbReference type="NCBIfam" id="TIGR00052">
    <property type="entry name" value="nudix-type nucleoside diphosphatase, YffH/AdpP family"/>
    <property type="match status" value="1"/>
</dbReference>
<dbReference type="InterPro" id="IPR013024">
    <property type="entry name" value="GGCT-like"/>
</dbReference>
<reference evidence="14 15" key="1">
    <citation type="journal article" date="2021" name="Int. J. Syst. Evol. Microbiol.">
        <title>Salipiger mangrovisoli sp. nov., isolated from mangrove soil and the proposal for the reclassification of Paraphaeobacter pallidus as Salipiger pallidus comb. nov.</title>
        <authorList>
            <person name="Du J."/>
            <person name="Liu Y."/>
            <person name="Pei T."/>
            <person name="Deng M.R."/>
            <person name="Zhu H."/>
        </authorList>
    </citation>
    <scope>NUCLEOTIDE SEQUENCE [LARGE SCALE GENOMIC DNA]</scope>
    <source>
        <strain evidence="14 15">6D45A</strain>
    </source>
</reference>
<comment type="similarity">
    <text evidence="2">Belongs to the Nudix hydrolase family. NudF subfamily.</text>
</comment>
<comment type="catalytic activity">
    <reaction evidence="12">
        <text>ADP-D-ribose + H2O = D-ribose 5-phosphate + AMP + 2 H(+)</text>
        <dbReference type="Rhea" id="RHEA:10412"/>
        <dbReference type="ChEBI" id="CHEBI:15377"/>
        <dbReference type="ChEBI" id="CHEBI:15378"/>
        <dbReference type="ChEBI" id="CHEBI:57967"/>
        <dbReference type="ChEBI" id="CHEBI:78346"/>
        <dbReference type="ChEBI" id="CHEBI:456215"/>
        <dbReference type="EC" id="3.6.1.13"/>
    </reaction>
</comment>
<keyword evidence="6" id="KW-0378">Hydrolase</keyword>
<dbReference type="EMBL" id="JADFFK010000010">
    <property type="protein sequence ID" value="MBE9638097.1"/>
    <property type="molecule type" value="Genomic_DNA"/>
</dbReference>
<dbReference type="InterPro" id="IPR015797">
    <property type="entry name" value="NUDIX_hydrolase-like_dom_sf"/>
</dbReference>
<evidence type="ECO:0000256" key="2">
    <source>
        <dbReference type="ARBA" id="ARBA00007482"/>
    </source>
</evidence>
<dbReference type="PROSITE" id="PS51462">
    <property type="entry name" value="NUDIX"/>
    <property type="match status" value="1"/>
</dbReference>
<comment type="caution">
    <text evidence="14">The sequence shown here is derived from an EMBL/GenBank/DDBJ whole genome shotgun (WGS) entry which is preliminary data.</text>
</comment>
<dbReference type="InterPro" id="IPR000086">
    <property type="entry name" value="NUDIX_hydrolase_dom"/>
</dbReference>
<dbReference type="InterPro" id="IPR004385">
    <property type="entry name" value="NDP_pyrophosphatase"/>
</dbReference>
<evidence type="ECO:0000256" key="11">
    <source>
        <dbReference type="ARBA" id="ARBA00033056"/>
    </source>
</evidence>
<evidence type="ECO:0000256" key="10">
    <source>
        <dbReference type="ARBA" id="ARBA00030308"/>
    </source>
</evidence>
<evidence type="ECO:0000256" key="4">
    <source>
        <dbReference type="ARBA" id="ARBA00013297"/>
    </source>
</evidence>
<dbReference type="Gene3D" id="3.90.79.10">
    <property type="entry name" value="Nucleoside Triphosphate Pyrophosphohydrolase"/>
    <property type="match status" value="1"/>
</dbReference>
<accession>A0ABR9X3F2</accession>
<evidence type="ECO:0000256" key="8">
    <source>
        <dbReference type="ARBA" id="ARBA00025164"/>
    </source>
</evidence>
<keyword evidence="15" id="KW-1185">Reference proteome</keyword>
<gene>
    <name evidence="14" type="ORF">IQ782_14670</name>
</gene>
<evidence type="ECO:0000259" key="13">
    <source>
        <dbReference type="PROSITE" id="PS51462"/>
    </source>
</evidence>
<sequence length="371" mass="40861">MTRMKVFLSGTLADTALLEIVLGRAADLVPARLPGHVVLDPEGGADRLTALRPDPEQVAPGLLLDASAADVERLCYFTGWQSEEFLDVALPGEAEPVRARIDLSAEGAPWTGGAHDPQAAELGCEIAREIMRGHGRRSAAMVRKIRPYLAARAWPRVLANAETPCTLRSDRTREGAVCILEDRPAHDGFFRMRDFTLQHERFDGSVSEVIHREGFVAYDAALVLPYDPRRDLVLLIEQMRYGPILREDRHPWVLEPVAGLVDAGESPETCARREAVEEAGLHLSTLEPMVRVYASPGYTSEFFHCFLGLCDLGDHSGGMGGLDSEHEDIRSHVLPFEQAMQLVDSGEVNAGPLAMMLLWLARARERLRSAA</sequence>
<evidence type="ECO:0000256" key="6">
    <source>
        <dbReference type="ARBA" id="ARBA00022801"/>
    </source>
</evidence>
<dbReference type="SUPFAM" id="SSF55811">
    <property type="entry name" value="Nudix"/>
    <property type="match status" value="1"/>
</dbReference>
<dbReference type="Proteomes" id="UP000607796">
    <property type="component" value="Unassembled WGS sequence"/>
</dbReference>
<evidence type="ECO:0000313" key="14">
    <source>
        <dbReference type="EMBL" id="MBE9638097.1"/>
    </source>
</evidence>
<evidence type="ECO:0000313" key="15">
    <source>
        <dbReference type="Proteomes" id="UP000607796"/>
    </source>
</evidence>
<keyword evidence="5" id="KW-0479">Metal-binding</keyword>
<dbReference type="PROSITE" id="PS00893">
    <property type="entry name" value="NUDIX_BOX"/>
    <property type="match status" value="1"/>
</dbReference>
<evidence type="ECO:0000256" key="12">
    <source>
        <dbReference type="ARBA" id="ARBA00049546"/>
    </source>
</evidence>
<comment type="cofactor">
    <cofactor evidence="1">
        <name>Mg(2+)</name>
        <dbReference type="ChEBI" id="CHEBI:18420"/>
    </cofactor>
</comment>
<dbReference type="EC" id="3.6.1.13" evidence="3"/>
<protein>
    <recommendedName>
        <fullName evidence="4">ADP-ribose pyrophosphatase</fullName>
        <ecNumber evidence="3">3.6.1.13</ecNumber>
    </recommendedName>
    <alternativeName>
        <fullName evidence="9">ADP-ribose diphosphatase</fullName>
    </alternativeName>
    <alternativeName>
        <fullName evidence="11">ADP-ribose phosphohydrolase</fullName>
    </alternativeName>
    <alternativeName>
        <fullName evidence="10">Adenosine diphosphoribose pyrophosphatase</fullName>
    </alternativeName>
</protein>
<dbReference type="PANTHER" id="PTHR11839:SF5">
    <property type="entry name" value="ADP-RIBOSE PYROPHOSPHATASE"/>
    <property type="match status" value="1"/>
</dbReference>
<dbReference type="Gene3D" id="3.10.490.10">
    <property type="entry name" value="Gamma-glutamyl cyclotransferase-like"/>
    <property type="match status" value="1"/>
</dbReference>
<evidence type="ECO:0000256" key="1">
    <source>
        <dbReference type="ARBA" id="ARBA00001946"/>
    </source>
</evidence>
<dbReference type="CDD" id="cd24155">
    <property type="entry name" value="NUDIX_ADPRase"/>
    <property type="match status" value="1"/>
</dbReference>
<evidence type="ECO:0000256" key="9">
    <source>
        <dbReference type="ARBA" id="ARBA00030162"/>
    </source>
</evidence>
<name>A0ABR9X3F2_9RHOB</name>
<evidence type="ECO:0000256" key="3">
    <source>
        <dbReference type="ARBA" id="ARBA00012453"/>
    </source>
</evidence>
<dbReference type="PANTHER" id="PTHR11839">
    <property type="entry name" value="UDP/ADP-SUGAR PYROPHOSPHATASE"/>
    <property type="match status" value="1"/>
</dbReference>
<evidence type="ECO:0000256" key="5">
    <source>
        <dbReference type="ARBA" id="ARBA00022723"/>
    </source>
</evidence>
<dbReference type="InterPro" id="IPR020084">
    <property type="entry name" value="NUDIX_hydrolase_CS"/>
</dbReference>
<feature type="domain" description="Nudix hydrolase" evidence="13">
    <location>
        <begin position="216"/>
        <end position="356"/>
    </location>
</feature>
<comment type="function">
    <text evidence="8">Acts on ADP-mannose and ADP-glucose as well as ADP-ribose. Prevents glycogen biosynthesis. The reaction catalyzed by this enzyme is a limiting step of the gluconeogenic process.</text>
</comment>
<dbReference type="CDD" id="cd06661">
    <property type="entry name" value="GGCT_like"/>
    <property type="match status" value="1"/>
</dbReference>
<keyword evidence="7" id="KW-0460">Magnesium</keyword>
<dbReference type="Pfam" id="PF00293">
    <property type="entry name" value="NUDIX"/>
    <property type="match status" value="1"/>
</dbReference>
<organism evidence="14 15">
    <name type="scientific">Salipiger mangrovisoli</name>
    <dbReference type="NCBI Taxonomy" id="2865933"/>
    <lineage>
        <taxon>Bacteria</taxon>
        <taxon>Pseudomonadati</taxon>
        <taxon>Pseudomonadota</taxon>
        <taxon>Alphaproteobacteria</taxon>
        <taxon>Rhodobacterales</taxon>
        <taxon>Roseobacteraceae</taxon>
        <taxon>Salipiger</taxon>
    </lineage>
</organism>
<proteinExistence type="inferred from homology"/>